<feature type="transmembrane region" description="Helical" evidence="10">
    <location>
        <begin position="30"/>
        <end position="51"/>
    </location>
</feature>
<evidence type="ECO:0000256" key="3">
    <source>
        <dbReference type="ARBA" id="ARBA00022507"/>
    </source>
</evidence>
<accession>A0A8H7CXU7</accession>
<protein>
    <submittedName>
        <fullName evidence="11">Fungal pheromone STE3G-protein-coupled receptor</fullName>
    </submittedName>
</protein>
<dbReference type="InterPro" id="IPR001499">
    <property type="entry name" value="GPCR_STE3"/>
</dbReference>
<dbReference type="AlphaFoldDB" id="A0A8H7CXU7"/>
<feature type="transmembrane region" description="Helical" evidence="10">
    <location>
        <begin position="263"/>
        <end position="283"/>
    </location>
</feature>
<dbReference type="PRINTS" id="PR00899">
    <property type="entry name" value="GPCRSTE3"/>
</dbReference>
<keyword evidence="7 10" id="KW-0472">Membrane</keyword>
<dbReference type="Pfam" id="PF02076">
    <property type="entry name" value="STE3"/>
    <property type="match status" value="1"/>
</dbReference>
<evidence type="ECO:0000256" key="4">
    <source>
        <dbReference type="ARBA" id="ARBA00022692"/>
    </source>
</evidence>
<dbReference type="GO" id="GO:0005886">
    <property type="term" value="C:plasma membrane"/>
    <property type="evidence" value="ECO:0007669"/>
    <property type="project" value="TreeGrafter"/>
</dbReference>
<dbReference type="PANTHER" id="PTHR28097">
    <property type="entry name" value="PHEROMONE A FACTOR RECEPTOR"/>
    <property type="match status" value="1"/>
</dbReference>
<gene>
    <name evidence="11" type="ORF">MVEN_01116100</name>
</gene>
<organism evidence="11 12">
    <name type="scientific">Mycena venus</name>
    <dbReference type="NCBI Taxonomy" id="2733690"/>
    <lineage>
        <taxon>Eukaryota</taxon>
        <taxon>Fungi</taxon>
        <taxon>Dikarya</taxon>
        <taxon>Basidiomycota</taxon>
        <taxon>Agaricomycotina</taxon>
        <taxon>Agaricomycetes</taxon>
        <taxon>Agaricomycetidae</taxon>
        <taxon>Agaricales</taxon>
        <taxon>Marasmiineae</taxon>
        <taxon>Mycenaceae</taxon>
        <taxon>Mycena</taxon>
    </lineage>
</organism>
<keyword evidence="4 10" id="KW-0812">Transmembrane</keyword>
<evidence type="ECO:0000256" key="7">
    <source>
        <dbReference type="ARBA" id="ARBA00023136"/>
    </source>
</evidence>
<keyword evidence="8 11" id="KW-0675">Receptor</keyword>
<dbReference type="OrthoDB" id="2874149at2759"/>
<feature type="transmembrane region" description="Helical" evidence="10">
    <location>
        <begin position="108"/>
        <end position="127"/>
    </location>
</feature>
<keyword evidence="5 10" id="KW-1133">Transmembrane helix</keyword>
<keyword evidence="6" id="KW-0297">G-protein coupled receptor</keyword>
<feature type="transmembrane region" description="Helical" evidence="10">
    <location>
        <begin position="199"/>
        <end position="221"/>
    </location>
</feature>
<sequence>MPGALKAAPFIALGLVLVTLPHHWRVRNIATLSIIAWLSAYNVMYGVNAVIWDGNDGIQASVWCDIVTKIKIGADVGLPGCCLCMAKRLNRIAYGLEMSPRGWRHRTLDILLCWGFPMIIMALHYIVQGHRFDIVEDIGCIPAIYISWPSILILDVSAFILAILALVFCALALLKLYRRRVAVRVMLNKPDSSLSPSRYLRLMIMTFILGTWNVVLISVSASNEYTSGLQPWTDWAFVHADFSFIGQYRNSTFPAPALRCLYLLWWAVPLSSLSFFAFFGIGAEAMRDYRASASWVGRVIFRQQSTLAPVGLDSEDLYPAFAPPTKQYIPRHIRPLPPLPYDVRAFNRV</sequence>
<evidence type="ECO:0000256" key="2">
    <source>
        <dbReference type="ARBA" id="ARBA00011085"/>
    </source>
</evidence>
<dbReference type="GO" id="GO:0000750">
    <property type="term" value="P:pheromone-dependent signal transduction involved in conjugation with cellular fusion"/>
    <property type="evidence" value="ECO:0007669"/>
    <property type="project" value="TreeGrafter"/>
</dbReference>
<evidence type="ECO:0000256" key="1">
    <source>
        <dbReference type="ARBA" id="ARBA00004141"/>
    </source>
</evidence>
<name>A0A8H7CXU7_9AGAR</name>
<comment type="subcellular location">
    <subcellularLocation>
        <location evidence="1">Membrane</location>
        <topology evidence="1">Multi-pass membrane protein</topology>
    </subcellularLocation>
</comment>
<feature type="transmembrane region" description="Helical" evidence="10">
    <location>
        <begin position="156"/>
        <end position="178"/>
    </location>
</feature>
<evidence type="ECO:0000256" key="9">
    <source>
        <dbReference type="ARBA" id="ARBA00023224"/>
    </source>
</evidence>
<proteinExistence type="inferred from homology"/>
<keyword evidence="3" id="KW-0589">Pheromone response</keyword>
<comment type="caution">
    <text evidence="11">The sequence shown here is derived from an EMBL/GenBank/DDBJ whole genome shotgun (WGS) entry which is preliminary data.</text>
</comment>
<keyword evidence="12" id="KW-1185">Reference proteome</keyword>
<dbReference type="GO" id="GO:0004932">
    <property type="term" value="F:mating-type factor pheromone receptor activity"/>
    <property type="evidence" value="ECO:0007669"/>
    <property type="project" value="InterPro"/>
</dbReference>
<comment type="similarity">
    <text evidence="2">Belongs to the G-protein coupled receptor 4 family.</text>
</comment>
<evidence type="ECO:0000256" key="10">
    <source>
        <dbReference type="SAM" id="Phobius"/>
    </source>
</evidence>
<evidence type="ECO:0000256" key="6">
    <source>
        <dbReference type="ARBA" id="ARBA00023040"/>
    </source>
</evidence>
<evidence type="ECO:0000256" key="5">
    <source>
        <dbReference type="ARBA" id="ARBA00022989"/>
    </source>
</evidence>
<evidence type="ECO:0000313" key="11">
    <source>
        <dbReference type="EMBL" id="KAF7354280.1"/>
    </source>
</evidence>
<dbReference type="Proteomes" id="UP000620124">
    <property type="component" value="Unassembled WGS sequence"/>
</dbReference>
<feature type="transmembrane region" description="Helical" evidence="10">
    <location>
        <begin position="7"/>
        <end position="24"/>
    </location>
</feature>
<dbReference type="EMBL" id="JACAZI010000008">
    <property type="protein sequence ID" value="KAF7354280.1"/>
    <property type="molecule type" value="Genomic_DNA"/>
</dbReference>
<reference evidence="11" key="1">
    <citation type="submission" date="2020-05" db="EMBL/GenBank/DDBJ databases">
        <title>Mycena genomes resolve the evolution of fungal bioluminescence.</title>
        <authorList>
            <person name="Tsai I.J."/>
        </authorList>
    </citation>
    <scope>NUCLEOTIDE SEQUENCE</scope>
    <source>
        <strain evidence="11">CCC161011</strain>
    </source>
</reference>
<evidence type="ECO:0000256" key="8">
    <source>
        <dbReference type="ARBA" id="ARBA00023170"/>
    </source>
</evidence>
<evidence type="ECO:0000313" key="12">
    <source>
        <dbReference type="Proteomes" id="UP000620124"/>
    </source>
</evidence>
<keyword evidence="9" id="KW-0807">Transducer</keyword>
<dbReference type="PANTHER" id="PTHR28097:SF1">
    <property type="entry name" value="PHEROMONE A FACTOR RECEPTOR"/>
    <property type="match status" value="1"/>
</dbReference>
<dbReference type="CDD" id="cd14966">
    <property type="entry name" value="7tmD_STE3"/>
    <property type="match status" value="1"/>
</dbReference>